<protein>
    <recommendedName>
        <fullName evidence="4">Lantibiotic immunity ABC transporter MutE/EpiE family permease subunit</fullName>
    </recommendedName>
</protein>
<evidence type="ECO:0000313" key="2">
    <source>
        <dbReference type="EMBL" id="MDT0301351.1"/>
    </source>
</evidence>
<evidence type="ECO:0000313" key="3">
    <source>
        <dbReference type="Proteomes" id="UP001183226"/>
    </source>
</evidence>
<dbReference type="Proteomes" id="UP001183226">
    <property type="component" value="Unassembled WGS sequence"/>
</dbReference>
<dbReference type="InterPro" id="IPR021205">
    <property type="entry name" value="Lanti_perm_SpaE/MutE/EpiE-like"/>
</dbReference>
<feature type="transmembrane region" description="Helical" evidence="1">
    <location>
        <begin position="38"/>
        <end position="58"/>
    </location>
</feature>
<feature type="transmembrane region" description="Helical" evidence="1">
    <location>
        <begin position="240"/>
        <end position="261"/>
    </location>
</feature>
<accession>A0ABU2KQ04</accession>
<comment type="caution">
    <text evidence="2">The sequence shown here is derived from an EMBL/GenBank/DDBJ whole genome shotgun (WGS) entry which is preliminary data.</text>
</comment>
<reference evidence="3" key="1">
    <citation type="submission" date="2023-07" db="EMBL/GenBank/DDBJ databases">
        <title>30 novel species of actinomycetes from the DSMZ collection.</title>
        <authorList>
            <person name="Nouioui I."/>
        </authorList>
    </citation>
    <scope>NUCLEOTIDE SEQUENCE [LARGE SCALE GENOMIC DNA]</scope>
    <source>
        <strain evidence="3">DSM 45055</strain>
    </source>
</reference>
<feature type="transmembrane region" description="Helical" evidence="1">
    <location>
        <begin position="151"/>
        <end position="174"/>
    </location>
</feature>
<evidence type="ECO:0000256" key="1">
    <source>
        <dbReference type="SAM" id="Phobius"/>
    </source>
</evidence>
<evidence type="ECO:0008006" key="4">
    <source>
        <dbReference type="Google" id="ProtNLM"/>
    </source>
</evidence>
<keyword evidence="1" id="KW-0812">Transmembrane</keyword>
<keyword evidence="1" id="KW-1133">Transmembrane helix</keyword>
<sequence>MAVVPPPAPEVRARRRDDPSLITVAGVELARLRRGFPLWFTLGLPIALVLPLGLISVGSPEGQAGQLWGVWSGVVAMFWGVSLPMVGALYTSAAARQDEGARAVLYGYAVPRYRFLLGRFAALALLGSCQAGLLVALLAPMGAVLEEPQAAGAAAASVLLPWAASLGPLVLCLLVAEEWGFAPTVCLGVLGSLFGALLADKSVWWAVPLGWPMTAVVPLADVRASGVPLPEGHPLTDAGIVPLVVALSAGLAAVLLAAGAYRVGRKEL</sequence>
<feature type="transmembrane region" description="Helical" evidence="1">
    <location>
        <begin position="116"/>
        <end position="139"/>
    </location>
</feature>
<feature type="transmembrane region" description="Helical" evidence="1">
    <location>
        <begin position="181"/>
        <end position="199"/>
    </location>
</feature>
<name>A0ABU2KQ04_9ACTN</name>
<organism evidence="2 3">
    <name type="scientific">Streptomonospora wellingtoniae</name>
    <dbReference type="NCBI Taxonomy" id="3075544"/>
    <lineage>
        <taxon>Bacteria</taxon>
        <taxon>Bacillati</taxon>
        <taxon>Actinomycetota</taxon>
        <taxon>Actinomycetes</taxon>
        <taxon>Streptosporangiales</taxon>
        <taxon>Nocardiopsidaceae</taxon>
        <taxon>Streptomonospora</taxon>
    </lineage>
</organism>
<gene>
    <name evidence="2" type="ORF">RM446_04400</name>
</gene>
<dbReference type="EMBL" id="JAVREK010000003">
    <property type="protein sequence ID" value="MDT0301351.1"/>
    <property type="molecule type" value="Genomic_DNA"/>
</dbReference>
<dbReference type="CDD" id="cd21807">
    <property type="entry name" value="ABC-2_lan_permease_MutE_EpiE-like"/>
    <property type="match status" value="1"/>
</dbReference>
<feature type="transmembrane region" description="Helical" evidence="1">
    <location>
        <begin position="70"/>
        <end position="95"/>
    </location>
</feature>
<proteinExistence type="predicted"/>
<keyword evidence="3" id="KW-1185">Reference proteome</keyword>
<dbReference type="RefSeq" id="WP_311543789.1">
    <property type="nucleotide sequence ID" value="NZ_JAVREK010000003.1"/>
</dbReference>
<keyword evidence="1" id="KW-0472">Membrane</keyword>